<dbReference type="EMBL" id="RJJE01000004">
    <property type="protein sequence ID" value="RNI31773.1"/>
    <property type="molecule type" value="Genomic_DNA"/>
</dbReference>
<dbReference type="AlphaFoldDB" id="A0A3M9N3K8"/>
<reference evidence="1 2" key="1">
    <citation type="submission" date="2018-11" db="EMBL/GenBank/DDBJ databases">
        <title>Rufibacter latericius sp. nov., isolated from water in Baiyang Lake.</title>
        <authorList>
            <person name="Yang Y."/>
        </authorList>
    </citation>
    <scope>NUCLEOTIDE SEQUENCE [LARGE SCALE GENOMIC DNA]</scope>
    <source>
        <strain evidence="1 2">MCC P1</strain>
    </source>
</reference>
<accession>A0A3M9N3K8</accession>
<keyword evidence="2" id="KW-1185">Reference proteome</keyword>
<evidence type="ECO:0000313" key="1">
    <source>
        <dbReference type="EMBL" id="RNI31773.1"/>
    </source>
</evidence>
<name>A0A3M9N3K8_9BACT</name>
<evidence type="ECO:0000313" key="2">
    <source>
        <dbReference type="Proteomes" id="UP000271010"/>
    </source>
</evidence>
<gene>
    <name evidence="1" type="ORF">EFA69_06120</name>
</gene>
<sequence>MQELQDTPNLSLLKALQQIISGLADPTKHYMVNANYYEHLPSGAATSERWYIACIYFHQEAAWNVELTVDGLACDVLLNRNQPEEKFRIKIPYEEIWEVLERNDSSHVFTTEGRIFYNAQAMKRLSPSI</sequence>
<organism evidence="1 2">
    <name type="scientific">Rufibacter immobilis</name>
    <dbReference type="NCBI Taxonomy" id="1348778"/>
    <lineage>
        <taxon>Bacteria</taxon>
        <taxon>Pseudomonadati</taxon>
        <taxon>Bacteroidota</taxon>
        <taxon>Cytophagia</taxon>
        <taxon>Cytophagales</taxon>
        <taxon>Hymenobacteraceae</taxon>
        <taxon>Rufibacter</taxon>
    </lineage>
</organism>
<dbReference type="OrthoDB" id="880069at2"/>
<dbReference type="RefSeq" id="WP_123132226.1">
    <property type="nucleotide sequence ID" value="NZ_RJJE01000004.1"/>
</dbReference>
<dbReference type="Proteomes" id="UP000271010">
    <property type="component" value="Unassembled WGS sequence"/>
</dbReference>
<comment type="caution">
    <text evidence="1">The sequence shown here is derived from an EMBL/GenBank/DDBJ whole genome shotgun (WGS) entry which is preliminary data.</text>
</comment>
<proteinExistence type="predicted"/>
<protein>
    <submittedName>
        <fullName evidence="1">Uncharacterized protein</fullName>
    </submittedName>
</protein>